<comment type="caution">
    <text evidence="1">The sequence shown here is derived from an EMBL/GenBank/DDBJ whole genome shotgun (WGS) entry which is preliminary data.</text>
</comment>
<reference evidence="1 2" key="1">
    <citation type="submission" date="2017-11" db="EMBL/GenBank/DDBJ databases">
        <title>Bacillus camelliae sp. nov., isolated from pu'er tea.</title>
        <authorList>
            <person name="Niu L."/>
        </authorList>
    </citation>
    <scope>NUCLEOTIDE SEQUENCE [LARGE SCALE GENOMIC DNA]</scope>
    <source>
        <strain evidence="1 2">7578-1</strain>
    </source>
</reference>
<dbReference type="Proteomes" id="UP000233440">
    <property type="component" value="Unassembled WGS sequence"/>
</dbReference>
<dbReference type="AlphaFoldDB" id="A0A2N3LK33"/>
<dbReference type="EMBL" id="PIQO01000007">
    <property type="protein sequence ID" value="PKR84966.1"/>
    <property type="molecule type" value="Genomic_DNA"/>
</dbReference>
<protein>
    <submittedName>
        <fullName evidence="1">DUF2642 domain-containing protein</fullName>
    </submittedName>
</protein>
<gene>
    <name evidence="1" type="ORF">CWO92_11420</name>
</gene>
<dbReference type="RefSeq" id="WP_101354332.1">
    <property type="nucleotide sequence ID" value="NZ_PIQO01000007.1"/>
</dbReference>
<sequence>MKGGPVDGITSFLGQEVEIEISGKTFISGILIDVGLDILVIYDGKQYLYIPLIHVHCIKEKLEKEITEDPPDTLLIFNESEPISYRKTLNHSKGQFLELFITGNRSIHGYITSVLNDYIVFYSPVYKTVFISMQHVKWFTPYSHQLTPYTLENKDLPVVPTNFPLARSFEEQLKKYEGKLLVFDLGDNPDKVGLVKQVSNNIIELITANGQKVFWKFIHMKTVHIP</sequence>
<evidence type="ECO:0000313" key="2">
    <source>
        <dbReference type="Proteomes" id="UP000233440"/>
    </source>
</evidence>
<proteinExistence type="predicted"/>
<evidence type="ECO:0000313" key="1">
    <source>
        <dbReference type="EMBL" id="PKR84966.1"/>
    </source>
</evidence>
<accession>A0A2N3LK33</accession>
<name>A0A2N3LK33_9BACI</name>
<organism evidence="1 2">
    <name type="scientific">Heyndrickxia camelliae</name>
    <dbReference type="NCBI Taxonomy" id="1707093"/>
    <lineage>
        <taxon>Bacteria</taxon>
        <taxon>Bacillati</taxon>
        <taxon>Bacillota</taxon>
        <taxon>Bacilli</taxon>
        <taxon>Bacillales</taxon>
        <taxon>Bacillaceae</taxon>
        <taxon>Heyndrickxia</taxon>
    </lineage>
</organism>
<dbReference type="OrthoDB" id="2716151at2"/>
<keyword evidence="2" id="KW-1185">Reference proteome</keyword>